<keyword evidence="1" id="KW-1133">Transmembrane helix</keyword>
<proteinExistence type="evidence at transcript level"/>
<keyword evidence="1" id="KW-0812">Transmembrane</keyword>
<accession>T1DP63</accession>
<protein>
    <submittedName>
        <fullName evidence="2">Uncharacterized protein</fullName>
    </submittedName>
</protein>
<evidence type="ECO:0000313" key="2">
    <source>
        <dbReference type="EMBL" id="JAA99380.1"/>
    </source>
</evidence>
<evidence type="ECO:0000256" key="1">
    <source>
        <dbReference type="SAM" id="Phobius"/>
    </source>
</evidence>
<dbReference type="EMBL" id="GAMD01002210">
    <property type="protein sequence ID" value="JAA99380.1"/>
    <property type="molecule type" value="mRNA"/>
</dbReference>
<name>T1DP63_ANOAQ</name>
<keyword evidence="1" id="KW-0472">Membrane</keyword>
<feature type="transmembrane region" description="Helical" evidence="1">
    <location>
        <begin position="80"/>
        <end position="98"/>
    </location>
</feature>
<sequence length="126" mass="14429">MKCKSSVTLRTLFIFSLAFFPFPFLFCLATRRLFYSLMFPPRGEGSEKVEFRSKPTKMLALMIATLTIMVRTYVLLNVVFPPGLSLLLLHFYLIFLVVKCGRGKKCKPAAEVQPGRFTKKLVAIRQ</sequence>
<feature type="transmembrane region" description="Helical" evidence="1">
    <location>
        <begin position="12"/>
        <end position="34"/>
    </location>
</feature>
<dbReference type="AlphaFoldDB" id="T1DP63"/>
<organism evidence="2">
    <name type="scientific">Anopheles aquasalis</name>
    <name type="common">Malaria mosquito</name>
    <dbReference type="NCBI Taxonomy" id="42839"/>
    <lineage>
        <taxon>Eukaryota</taxon>
        <taxon>Metazoa</taxon>
        <taxon>Ecdysozoa</taxon>
        <taxon>Arthropoda</taxon>
        <taxon>Hexapoda</taxon>
        <taxon>Insecta</taxon>
        <taxon>Pterygota</taxon>
        <taxon>Neoptera</taxon>
        <taxon>Endopterygota</taxon>
        <taxon>Diptera</taxon>
        <taxon>Nematocera</taxon>
        <taxon>Culicoidea</taxon>
        <taxon>Culicidae</taxon>
        <taxon>Anophelinae</taxon>
        <taxon>Anopheles</taxon>
    </lineage>
</organism>
<reference evidence="2" key="1">
    <citation type="submission" date="2013-07" db="EMBL/GenBank/DDBJ databases">
        <title>Transcriptome sequencing and developmental regulation of gene expression in Anopheles aquasalis.</title>
        <authorList>
            <consortium name="Brazilian Malaria Network (MCT/CNPq/MS/SCTIE/DECIT/PRONEX 555648/2009-5) and Research Network on Bioactive Molecules from Arthropod Vectors (NAP-MOBIARVE"/>
            <consortium name="University of Sao Paulo)"/>
            <person name="Marinotti O."/>
            <person name="Ribeiro J.M.C."/>
            <person name="Costa-da-Silva A.L."/>
            <person name="Silva M.C.P."/>
            <person name="Lopes A.R."/>
            <person name="Barros M.S."/>
            <person name="Sa-Nunes A."/>
            <person name="Konjin B.B."/>
            <person name="Carvalho E."/>
            <person name="Suesdek L."/>
            <person name="Silva-Neto M.A.C."/>
            <person name="Capurro M.L."/>
        </authorList>
    </citation>
    <scope>NUCLEOTIDE SEQUENCE</scope>
    <source>
        <tissue evidence="2">Whole body</tissue>
    </source>
</reference>